<protein>
    <submittedName>
        <fullName evidence="2">Uncharacterized protein</fullName>
    </submittedName>
</protein>
<feature type="region of interest" description="Disordered" evidence="1">
    <location>
        <begin position="63"/>
        <end position="82"/>
    </location>
</feature>
<gene>
    <name evidence="2" type="ORF">E2C01_009153</name>
</gene>
<organism evidence="2 3">
    <name type="scientific">Portunus trituberculatus</name>
    <name type="common">Swimming crab</name>
    <name type="synonym">Neptunus trituberculatus</name>
    <dbReference type="NCBI Taxonomy" id="210409"/>
    <lineage>
        <taxon>Eukaryota</taxon>
        <taxon>Metazoa</taxon>
        <taxon>Ecdysozoa</taxon>
        <taxon>Arthropoda</taxon>
        <taxon>Crustacea</taxon>
        <taxon>Multicrustacea</taxon>
        <taxon>Malacostraca</taxon>
        <taxon>Eumalacostraca</taxon>
        <taxon>Eucarida</taxon>
        <taxon>Decapoda</taxon>
        <taxon>Pleocyemata</taxon>
        <taxon>Brachyura</taxon>
        <taxon>Eubrachyura</taxon>
        <taxon>Portunoidea</taxon>
        <taxon>Portunidae</taxon>
        <taxon>Portuninae</taxon>
        <taxon>Portunus</taxon>
    </lineage>
</organism>
<dbReference type="AlphaFoldDB" id="A0A5B7D2Q9"/>
<reference evidence="2 3" key="1">
    <citation type="submission" date="2019-05" db="EMBL/GenBank/DDBJ databases">
        <title>Another draft genome of Portunus trituberculatus and its Hox gene families provides insights of decapod evolution.</title>
        <authorList>
            <person name="Jeong J.-H."/>
            <person name="Song I."/>
            <person name="Kim S."/>
            <person name="Choi T."/>
            <person name="Kim D."/>
            <person name="Ryu S."/>
            <person name="Kim W."/>
        </authorList>
    </citation>
    <scope>NUCLEOTIDE SEQUENCE [LARGE SCALE GENOMIC DNA]</scope>
    <source>
        <tissue evidence="2">Muscle</tissue>
    </source>
</reference>
<evidence type="ECO:0000313" key="3">
    <source>
        <dbReference type="Proteomes" id="UP000324222"/>
    </source>
</evidence>
<name>A0A5B7D2Q9_PORTR</name>
<dbReference type="EMBL" id="VSRR010000497">
    <property type="protein sequence ID" value="MPC16332.1"/>
    <property type="molecule type" value="Genomic_DNA"/>
</dbReference>
<evidence type="ECO:0000313" key="2">
    <source>
        <dbReference type="EMBL" id="MPC16332.1"/>
    </source>
</evidence>
<keyword evidence="3" id="KW-1185">Reference proteome</keyword>
<accession>A0A5B7D2Q9</accession>
<sequence>MMGKRGEADDRLTTRLTGTQRLDVCNKEDERSASVIRPLLEVVPHILTQPSTITALGFTRWYMPPNSPSLHPPEGASGKQNK</sequence>
<evidence type="ECO:0000256" key="1">
    <source>
        <dbReference type="SAM" id="MobiDB-lite"/>
    </source>
</evidence>
<proteinExistence type="predicted"/>
<dbReference type="Proteomes" id="UP000324222">
    <property type="component" value="Unassembled WGS sequence"/>
</dbReference>
<comment type="caution">
    <text evidence="2">The sequence shown here is derived from an EMBL/GenBank/DDBJ whole genome shotgun (WGS) entry which is preliminary data.</text>
</comment>